<keyword evidence="2 4" id="KW-0732">Signal</keyword>
<dbReference type="PANTHER" id="PTHR43248">
    <property type="entry name" value="2-SUCCINYL-6-HYDROXY-2,4-CYCLOHEXADIENE-1-CARBOXYLATE SYNTHASE"/>
    <property type="match status" value="1"/>
</dbReference>
<evidence type="ECO:0000259" key="5">
    <source>
        <dbReference type="Pfam" id="PF08386"/>
    </source>
</evidence>
<evidence type="ECO:0000256" key="1">
    <source>
        <dbReference type="ARBA" id="ARBA00010088"/>
    </source>
</evidence>
<dbReference type="InterPro" id="IPR051601">
    <property type="entry name" value="Serine_prot/Carboxylest_S33"/>
</dbReference>
<dbReference type="EMBL" id="JBHSPB010000018">
    <property type="protein sequence ID" value="MFC5723517.1"/>
    <property type="molecule type" value="Genomic_DNA"/>
</dbReference>
<protein>
    <submittedName>
        <fullName evidence="6">Alpha/beta hydrolase</fullName>
    </submittedName>
</protein>
<evidence type="ECO:0000313" key="7">
    <source>
        <dbReference type="Proteomes" id="UP001596083"/>
    </source>
</evidence>
<dbReference type="Pfam" id="PF08386">
    <property type="entry name" value="Abhydrolase_4"/>
    <property type="match status" value="1"/>
</dbReference>
<keyword evidence="3 6" id="KW-0378">Hydrolase</keyword>
<comment type="caution">
    <text evidence="6">The sequence shown here is derived from an EMBL/GenBank/DDBJ whole genome shotgun (WGS) entry which is preliminary data.</text>
</comment>
<dbReference type="InterPro" id="IPR029058">
    <property type="entry name" value="AB_hydrolase_fold"/>
</dbReference>
<feature type="chain" id="PRO_5046596308" evidence="4">
    <location>
        <begin position="28"/>
        <end position="552"/>
    </location>
</feature>
<evidence type="ECO:0000256" key="3">
    <source>
        <dbReference type="ARBA" id="ARBA00022801"/>
    </source>
</evidence>
<organism evidence="6 7">
    <name type="scientific">Streptomyces gamaensis</name>
    <dbReference type="NCBI Taxonomy" id="1763542"/>
    <lineage>
        <taxon>Bacteria</taxon>
        <taxon>Bacillati</taxon>
        <taxon>Actinomycetota</taxon>
        <taxon>Actinomycetes</taxon>
        <taxon>Kitasatosporales</taxon>
        <taxon>Streptomycetaceae</taxon>
        <taxon>Streptomyces</taxon>
    </lineage>
</organism>
<name>A0ABW0Z6P1_9ACTN</name>
<dbReference type="InterPro" id="IPR013595">
    <property type="entry name" value="Pept_S33_TAP-like_C"/>
</dbReference>
<dbReference type="SUPFAM" id="SSF53474">
    <property type="entry name" value="alpha/beta-Hydrolases"/>
    <property type="match status" value="1"/>
</dbReference>
<keyword evidence="7" id="KW-1185">Reference proteome</keyword>
<proteinExistence type="inferred from homology"/>
<accession>A0ABW0Z6P1</accession>
<comment type="similarity">
    <text evidence="1">Belongs to the peptidase S33 family.</text>
</comment>
<dbReference type="PANTHER" id="PTHR43248:SF29">
    <property type="entry name" value="TRIPEPTIDYL AMINOPEPTIDASE"/>
    <property type="match status" value="1"/>
</dbReference>
<feature type="signal peptide" evidence="4">
    <location>
        <begin position="1"/>
        <end position="27"/>
    </location>
</feature>
<evidence type="ECO:0000256" key="2">
    <source>
        <dbReference type="ARBA" id="ARBA00022729"/>
    </source>
</evidence>
<dbReference type="Gene3D" id="3.40.50.1820">
    <property type="entry name" value="alpha/beta hydrolase"/>
    <property type="match status" value="1"/>
</dbReference>
<sequence>MDTSRLLRTTGTTVATAALLISGSVFAGAAPRSTAAGRAGAGDADGGPASRLWAGLGGGSQSTYAPSAAGSGLELKPLPPGMPSELRPYYAQKLTWRPCPAAGYECATLTAPLDYGSPRAGRDIHLAVSRKRATGPARQHLGSLMVNPGGPGGSAIGYLQKYAGTGYPAAVRARYDIVAMDPRGVAGSEPVTCLSDPEMDAYTRVDQTPDDPAEVAELVDAYRKFADGCASRSGRVLGHVSTVEAARDMDILRAALGDGKLSYVGASYGTFLGATYAGLFPGRVGRLVLDGALDPTLDSRQINRDQTAGFQTAFTSFAQDCARHRDCPLGGSAADAGSRLTEFFRQADGHPVPTGTPRSLTESLATTGVISAMYDHAAWGLLRLALGRALRGDGGLLLRLSDAYYERDDHGRYANLMYANAAVNCLDLPAAFHSPHEVRRALTEFRNASPVFGTGLAWSALTCGYWPVPATGRPHRIPAPGAAPILVVGTTRDPATPYRWARSLASQLSSGRLLTYDGDGHTAYTRGSACVDAAVNSYLLTTTPPPASRNCT</sequence>
<evidence type="ECO:0000313" key="6">
    <source>
        <dbReference type="EMBL" id="MFC5723517.1"/>
    </source>
</evidence>
<dbReference type="Proteomes" id="UP001596083">
    <property type="component" value="Unassembled WGS sequence"/>
</dbReference>
<gene>
    <name evidence="6" type="ORF">ACFP1Z_25465</name>
</gene>
<evidence type="ECO:0000256" key="4">
    <source>
        <dbReference type="SAM" id="SignalP"/>
    </source>
</evidence>
<reference evidence="7" key="1">
    <citation type="journal article" date="2019" name="Int. J. Syst. Evol. Microbiol.">
        <title>The Global Catalogue of Microorganisms (GCM) 10K type strain sequencing project: providing services to taxonomists for standard genome sequencing and annotation.</title>
        <authorList>
            <consortium name="The Broad Institute Genomics Platform"/>
            <consortium name="The Broad Institute Genome Sequencing Center for Infectious Disease"/>
            <person name="Wu L."/>
            <person name="Ma J."/>
        </authorList>
    </citation>
    <scope>NUCLEOTIDE SEQUENCE [LARGE SCALE GENOMIC DNA]</scope>
    <source>
        <strain evidence="7">CGMCC 4.7304</strain>
    </source>
</reference>
<dbReference type="RefSeq" id="WP_390319794.1">
    <property type="nucleotide sequence ID" value="NZ_JBHSPB010000018.1"/>
</dbReference>
<dbReference type="GO" id="GO:0016787">
    <property type="term" value="F:hydrolase activity"/>
    <property type="evidence" value="ECO:0007669"/>
    <property type="project" value="UniProtKB-KW"/>
</dbReference>
<feature type="domain" description="Peptidase S33 tripeptidyl aminopeptidase-like C-terminal" evidence="5">
    <location>
        <begin position="449"/>
        <end position="551"/>
    </location>
</feature>